<name>A0A5B8VV11_9SPHI</name>
<accession>A0A5B8VV11</accession>
<sequence>MEILFIIVGAIVFAIIGFVVYRLLKVTAKRKELESLRFNRIQPLFDQLNSETEISTSDVLPFAQNILTRHDAYHLLKKYDKAELFPAEYFTLLKGAESALVVWLEFPTELDACPDEIEHIKRVTIDFDGNSNFVHYEVFKYRVDAPHWAAKNGWMLGVVGPFFDDSGPYHYAQATFSRINSSADKVTPEDEVRWVHQNISMRRR</sequence>
<dbReference type="Proteomes" id="UP000321362">
    <property type="component" value="Chromosome"/>
</dbReference>
<dbReference type="KEGG" id="mgk:FSB76_05925"/>
<dbReference type="EMBL" id="CP042437">
    <property type="protein sequence ID" value="QEC75504.1"/>
    <property type="molecule type" value="Genomic_DNA"/>
</dbReference>
<evidence type="ECO:0000313" key="3">
    <source>
        <dbReference type="Proteomes" id="UP000321362"/>
    </source>
</evidence>
<feature type="transmembrane region" description="Helical" evidence="1">
    <location>
        <begin position="6"/>
        <end position="24"/>
    </location>
</feature>
<protein>
    <submittedName>
        <fullName evidence="2">Uncharacterized protein</fullName>
    </submittedName>
</protein>
<gene>
    <name evidence="2" type="ORF">FSB76_05925</name>
</gene>
<keyword evidence="1" id="KW-1133">Transmembrane helix</keyword>
<organism evidence="2 3">
    <name type="scientific">Mucilaginibacter ginsenosidivorax</name>
    <dbReference type="NCBI Taxonomy" id="862126"/>
    <lineage>
        <taxon>Bacteria</taxon>
        <taxon>Pseudomonadati</taxon>
        <taxon>Bacteroidota</taxon>
        <taxon>Sphingobacteriia</taxon>
        <taxon>Sphingobacteriales</taxon>
        <taxon>Sphingobacteriaceae</taxon>
        <taxon>Mucilaginibacter</taxon>
    </lineage>
</organism>
<proteinExistence type="predicted"/>
<keyword evidence="3" id="KW-1185">Reference proteome</keyword>
<evidence type="ECO:0000256" key="1">
    <source>
        <dbReference type="SAM" id="Phobius"/>
    </source>
</evidence>
<keyword evidence="1" id="KW-0472">Membrane</keyword>
<dbReference type="OrthoDB" id="2618657at2"/>
<reference evidence="2 3" key="1">
    <citation type="journal article" date="2013" name="J. Microbiol.">
        <title>Mucilaginibacter ginsenosidivorax sp. nov., with ginsenoside converting activity isolated from sediment.</title>
        <authorList>
            <person name="Kim J.K."/>
            <person name="Choi T.E."/>
            <person name="Liu Q.M."/>
            <person name="Park H.Y."/>
            <person name="Yi T.H."/>
            <person name="Yoon M.H."/>
            <person name="Kim S.C."/>
            <person name="Im W.T."/>
        </authorList>
    </citation>
    <scope>NUCLEOTIDE SEQUENCE [LARGE SCALE GENOMIC DNA]</scope>
    <source>
        <strain evidence="2 3">KHI28</strain>
    </source>
</reference>
<dbReference type="RefSeq" id="WP_147052647.1">
    <property type="nucleotide sequence ID" value="NZ_CP042437.1"/>
</dbReference>
<dbReference type="AlphaFoldDB" id="A0A5B8VV11"/>
<keyword evidence="1" id="KW-0812">Transmembrane</keyword>
<evidence type="ECO:0000313" key="2">
    <source>
        <dbReference type="EMBL" id="QEC75504.1"/>
    </source>
</evidence>